<dbReference type="EMBL" id="CP003378">
    <property type="protein sequence ID" value="AFZ70680.1"/>
    <property type="molecule type" value="Genomic_DNA"/>
</dbReference>
<dbReference type="PANTHER" id="PTHR43649">
    <property type="entry name" value="ARABINOSE-BINDING PROTEIN-RELATED"/>
    <property type="match status" value="1"/>
</dbReference>
<dbReference type="InterPro" id="IPR050490">
    <property type="entry name" value="Bact_solute-bd_prot1"/>
</dbReference>
<keyword evidence="4" id="KW-0762">Sugar transport</keyword>
<organism evidence="4 5">
    <name type="scientific">Caldisphaera lagunensis (strain DSM 15908 / JCM 11604 / ANMR 0165 / IC-154)</name>
    <dbReference type="NCBI Taxonomy" id="1056495"/>
    <lineage>
        <taxon>Archaea</taxon>
        <taxon>Thermoproteota</taxon>
        <taxon>Thermoprotei</taxon>
        <taxon>Acidilobales</taxon>
        <taxon>Caldisphaeraceae</taxon>
        <taxon>Caldisphaera</taxon>
    </lineage>
</organism>
<dbReference type="SUPFAM" id="SSF53850">
    <property type="entry name" value="Periplasmic binding protein-like II"/>
    <property type="match status" value="1"/>
</dbReference>
<keyword evidence="3" id="KW-1133">Transmembrane helix</keyword>
<proteinExistence type="inferred from homology"/>
<dbReference type="STRING" id="1056495.Calag_0952"/>
<comment type="similarity">
    <text evidence="1">Belongs to the bacterial solute-binding protein 1 family.</text>
</comment>
<evidence type="ECO:0000313" key="4">
    <source>
        <dbReference type="EMBL" id="AFZ70680.1"/>
    </source>
</evidence>
<feature type="transmembrane region" description="Helical" evidence="3">
    <location>
        <begin position="12"/>
        <end position="34"/>
    </location>
</feature>
<keyword evidence="3" id="KW-0472">Membrane</keyword>
<dbReference type="Gene3D" id="3.40.190.10">
    <property type="entry name" value="Periplasmic binding protein-like II"/>
    <property type="match status" value="1"/>
</dbReference>
<dbReference type="InterPro" id="IPR054925">
    <property type="entry name" value="GlcS_GBP"/>
</dbReference>
<dbReference type="OrthoDB" id="18176at2157"/>
<dbReference type="HOGENOM" id="CLU_491464_0_0_2"/>
<evidence type="ECO:0000313" key="5">
    <source>
        <dbReference type="Proteomes" id="UP000010469"/>
    </source>
</evidence>
<gene>
    <name evidence="4" type="ordered locus">Calag_0952</name>
</gene>
<dbReference type="RefSeq" id="WP_015232577.1">
    <property type="nucleotide sequence ID" value="NC_019791.1"/>
</dbReference>
<dbReference type="KEGG" id="clg:Calag_0952"/>
<dbReference type="PANTHER" id="PTHR43649:SF29">
    <property type="entry name" value="OSMOPROTECTIVE COMPOUNDS-BINDING PROTEIN GGTB"/>
    <property type="match status" value="1"/>
</dbReference>
<dbReference type="Proteomes" id="UP000010469">
    <property type="component" value="Chromosome"/>
</dbReference>
<keyword evidence="3" id="KW-0812">Transmembrane</keyword>
<dbReference type="eggNOG" id="arCOG00150">
    <property type="taxonomic scope" value="Archaea"/>
</dbReference>
<keyword evidence="5" id="KW-1185">Reference proteome</keyword>
<dbReference type="FunCoup" id="L0ACB7">
    <property type="interactions" value="10"/>
</dbReference>
<evidence type="ECO:0000256" key="3">
    <source>
        <dbReference type="SAM" id="Phobius"/>
    </source>
</evidence>
<evidence type="ECO:0000256" key="1">
    <source>
        <dbReference type="ARBA" id="ARBA00008520"/>
    </source>
</evidence>
<sequence>MKDRGKGISKGALYGIIGIVIVVIVLGGVAAYYATKKPVTTTVPTVTTVTTSVPTVSTTTVTTSVPTTVSTTTAPVTTVSFLNWWGPEDPPGLEWIASNFSKEYPGYTVSYTSVPGAGGTVAQFVILGMIEADKPPNSFQAHYSPVMWSYVEVMPQLAKDFVNFTPIAQQTGFYNLAVKEGLLAGMFNGTMFSLPVEAHRAILLYYNPQLLRKYNISYPIMTVQQLVNDTEYLASKGVTNIWVVPGGDGGWDQLNLWENILLGLASEEYGPNGGAKILNEIMYGVINLSDPNIQSLINQTDYDFLLLTKYDYSGWQTGTWSSGLANIINGNAFFQTNGNWVTEYAYIWYHVNAYAPVPPYTNWTNVTLMEQPFPGTWGNYVVNEDSIAVPSVYNPAEQLAITFAKFWDSYNGMEIWTSSGKGVEVWSNGTDFYPTTAQWYDYVTFKNISATDPAAFTISPSDESLFTDTFSAMISQALALQNGGTAYISTFNSQFASIMHQQCSEWQTAAQNGFGFLGMKGSPFADYLPPWVNPTTYTYMSNYTCPSYTW</sequence>
<dbReference type="AlphaFoldDB" id="L0ACB7"/>
<evidence type="ECO:0000256" key="2">
    <source>
        <dbReference type="ARBA" id="ARBA00022448"/>
    </source>
</evidence>
<reference evidence="5" key="1">
    <citation type="submission" date="2012-03" db="EMBL/GenBank/DDBJ databases">
        <title>Complete genome of Caldisphaera lagunensis DSM 15908.</title>
        <authorList>
            <person name="Lucas S."/>
            <person name="Copeland A."/>
            <person name="Lapidus A."/>
            <person name="Glavina del Rio T."/>
            <person name="Dalin E."/>
            <person name="Tice H."/>
            <person name="Bruce D."/>
            <person name="Goodwin L."/>
            <person name="Pitluck S."/>
            <person name="Peters L."/>
            <person name="Mikhailova N."/>
            <person name="Teshima H."/>
            <person name="Kyrpides N."/>
            <person name="Mavromatis K."/>
            <person name="Ivanova N."/>
            <person name="Brettin T."/>
            <person name="Detter J.C."/>
            <person name="Han C."/>
            <person name="Larimer F."/>
            <person name="Land M."/>
            <person name="Hauser L."/>
            <person name="Markowitz V."/>
            <person name="Cheng J.-F."/>
            <person name="Hugenholtz P."/>
            <person name="Woyke T."/>
            <person name="Wu D."/>
            <person name="Spring S."/>
            <person name="Schroeder M."/>
            <person name="Brambilla E."/>
            <person name="Klenk H.-P."/>
            <person name="Eisen J.A."/>
        </authorList>
    </citation>
    <scope>NUCLEOTIDE SEQUENCE [LARGE SCALE GENOMIC DNA]</scope>
    <source>
        <strain evidence="5">DSM 15908 / JCM 11604 / IC-154</strain>
    </source>
</reference>
<keyword evidence="2" id="KW-0813">Transport</keyword>
<name>L0ACB7_CALLD</name>
<dbReference type="GeneID" id="14212212"/>
<dbReference type="InParanoid" id="L0ACB7"/>
<dbReference type="NCBIfam" id="NF040930">
    <property type="entry name" value="ABC_arch_GlcS"/>
    <property type="match status" value="1"/>
</dbReference>
<protein>
    <submittedName>
        <fullName evidence="4">ABC-type sugar transport system, periplasmic component</fullName>
    </submittedName>
</protein>
<accession>L0ACB7</accession>